<dbReference type="PANTHER" id="PTHR22617">
    <property type="entry name" value="CHEMOTAXIS SENSOR HISTIDINE KINASE-RELATED"/>
    <property type="match status" value="1"/>
</dbReference>
<dbReference type="Pfam" id="PF01584">
    <property type="entry name" value="CheW"/>
    <property type="match status" value="1"/>
</dbReference>
<dbReference type="EMBL" id="JAAIYP010000039">
    <property type="protein sequence ID" value="NFV81401.1"/>
    <property type="molecule type" value="Genomic_DNA"/>
</dbReference>
<proteinExistence type="predicted"/>
<reference evidence="2 3" key="1">
    <citation type="submission" date="2020-02" db="EMBL/GenBank/DDBJ databases">
        <authorList>
            <person name="Dziuba M."/>
            <person name="Kuznetsov B."/>
            <person name="Mardanov A."/>
            <person name="Ravin N."/>
            <person name="Grouzdev D."/>
        </authorList>
    </citation>
    <scope>NUCLEOTIDE SEQUENCE [LARGE SCALE GENOMIC DNA]</scope>
    <source>
        <strain evidence="2 3">SpK</strain>
    </source>
</reference>
<evidence type="ECO:0000313" key="2">
    <source>
        <dbReference type="EMBL" id="NFV81401.1"/>
    </source>
</evidence>
<evidence type="ECO:0000313" key="3">
    <source>
        <dbReference type="Proteomes" id="UP000480684"/>
    </source>
</evidence>
<name>A0A7C9QVU8_9PROT</name>
<gene>
    <name evidence="2" type="ORF">G4223_14895</name>
</gene>
<dbReference type="InterPro" id="IPR002545">
    <property type="entry name" value="CheW-lke_dom"/>
</dbReference>
<dbReference type="PROSITE" id="PS50851">
    <property type="entry name" value="CHEW"/>
    <property type="match status" value="1"/>
</dbReference>
<sequence>MTPPPSDTEPVASTVPRQFISFTIGAEEYGIDIIAIREIKGWTPTTALPDTPPFMRGVINLRGAIIPVLDLRARFTGQQTDATSRHVIMVVSVDGRDVGILMDAVADILTVSPESIQPVPELDHAHHSDALSGLVSVDGRMVALLDLPKLLHAPLSAAPGADV</sequence>
<dbReference type="PANTHER" id="PTHR22617:SF23">
    <property type="entry name" value="CHEMOTAXIS PROTEIN CHEW"/>
    <property type="match status" value="1"/>
</dbReference>
<dbReference type="SMART" id="SM00260">
    <property type="entry name" value="CheW"/>
    <property type="match status" value="1"/>
</dbReference>
<organism evidence="2 3">
    <name type="scientific">Magnetospirillum aberrantis SpK</name>
    <dbReference type="NCBI Taxonomy" id="908842"/>
    <lineage>
        <taxon>Bacteria</taxon>
        <taxon>Pseudomonadati</taxon>
        <taxon>Pseudomonadota</taxon>
        <taxon>Alphaproteobacteria</taxon>
        <taxon>Rhodospirillales</taxon>
        <taxon>Rhodospirillaceae</taxon>
        <taxon>Magnetospirillum</taxon>
    </lineage>
</organism>
<dbReference type="RefSeq" id="WP_163681394.1">
    <property type="nucleotide sequence ID" value="NZ_JAAIYP010000039.1"/>
</dbReference>
<dbReference type="GO" id="GO:0005829">
    <property type="term" value="C:cytosol"/>
    <property type="evidence" value="ECO:0007669"/>
    <property type="project" value="TreeGrafter"/>
</dbReference>
<dbReference type="GO" id="GO:0006935">
    <property type="term" value="P:chemotaxis"/>
    <property type="evidence" value="ECO:0007669"/>
    <property type="project" value="InterPro"/>
</dbReference>
<dbReference type="InterPro" id="IPR036061">
    <property type="entry name" value="CheW-like_dom_sf"/>
</dbReference>
<dbReference type="Gene3D" id="2.40.50.180">
    <property type="entry name" value="CheA-289, Domain 4"/>
    <property type="match status" value="1"/>
</dbReference>
<dbReference type="AlphaFoldDB" id="A0A7C9QVU8"/>
<evidence type="ECO:0000259" key="1">
    <source>
        <dbReference type="PROSITE" id="PS50851"/>
    </source>
</evidence>
<keyword evidence="3" id="KW-1185">Reference proteome</keyword>
<comment type="caution">
    <text evidence="2">The sequence shown here is derived from an EMBL/GenBank/DDBJ whole genome shotgun (WGS) entry which is preliminary data.</text>
</comment>
<dbReference type="InterPro" id="IPR039315">
    <property type="entry name" value="CheW"/>
</dbReference>
<accession>A0A7C9QVU8</accession>
<dbReference type="GO" id="GO:0007165">
    <property type="term" value="P:signal transduction"/>
    <property type="evidence" value="ECO:0007669"/>
    <property type="project" value="InterPro"/>
</dbReference>
<dbReference type="CDD" id="cd00732">
    <property type="entry name" value="CheW"/>
    <property type="match status" value="1"/>
</dbReference>
<protein>
    <submittedName>
        <fullName evidence="2">Purine-binding chemotaxis protein CheW</fullName>
    </submittedName>
</protein>
<dbReference type="Proteomes" id="UP000480684">
    <property type="component" value="Unassembled WGS sequence"/>
</dbReference>
<dbReference type="SUPFAM" id="SSF50341">
    <property type="entry name" value="CheW-like"/>
    <property type="match status" value="1"/>
</dbReference>
<feature type="domain" description="CheW-like" evidence="1">
    <location>
        <begin position="16"/>
        <end position="156"/>
    </location>
</feature>
<dbReference type="Gene3D" id="2.30.30.40">
    <property type="entry name" value="SH3 Domains"/>
    <property type="match status" value="1"/>
</dbReference>